<dbReference type="RefSeq" id="WP_215609760.1">
    <property type="nucleotide sequence ID" value="NZ_JADOES010000031.1"/>
</dbReference>
<dbReference type="AlphaFoldDB" id="A0A947DHZ0"/>
<feature type="domain" description="AB hydrolase-1" evidence="1">
    <location>
        <begin position="34"/>
        <end position="140"/>
    </location>
</feature>
<protein>
    <submittedName>
        <fullName evidence="2">Alpha/beta hydrolase</fullName>
    </submittedName>
</protein>
<reference evidence="2" key="1">
    <citation type="submission" date="2020-11" db="EMBL/GenBank/DDBJ databases">
        <authorList>
            <person name="Konstantinou D."/>
            <person name="Gkelis S."/>
            <person name="Popin R."/>
            <person name="Fewer D."/>
            <person name="Sivonen K."/>
        </authorList>
    </citation>
    <scope>NUCLEOTIDE SEQUENCE</scope>
    <source>
        <strain evidence="2">TAU-MAC 1115</strain>
    </source>
</reference>
<dbReference type="PANTHER" id="PTHR43798">
    <property type="entry name" value="MONOACYLGLYCEROL LIPASE"/>
    <property type="match status" value="1"/>
</dbReference>
<dbReference type="InterPro" id="IPR050266">
    <property type="entry name" value="AB_hydrolase_sf"/>
</dbReference>
<evidence type="ECO:0000259" key="1">
    <source>
        <dbReference type="Pfam" id="PF00561"/>
    </source>
</evidence>
<dbReference type="GO" id="GO:0016787">
    <property type="term" value="F:hydrolase activity"/>
    <property type="evidence" value="ECO:0007669"/>
    <property type="project" value="UniProtKB-KW"/>
</dbReference>
<dbReference type="InterPro" id="IPR029058">
    <property type="entry name" value="AB_hydrolase_fold"/>
</dbReference>
<dbReference type="SUPFAM" id="SSF53474">
    <property type="entry name" value="alpha/beta-Hydrolases"/>
    <property type="match status" value="1"/>
</dbReference>
<sequence length="280" mass="31682">MEPLFWPKTSLPVRNLRRQFKHGQLFWREVGRGPVVVLLHGSWHDSDQWTKILSPLGQQYHCLVPDLIGFGESQRLKDQSAYSIRMQVNTLTELFDALRLESVVLVGHSLGAWIAARYALRYPERVKGLCVLEPEGLSYEPKRWLRARWLVSPLGGLWLSLIKPFARKPIPGRSPSWLENYHLRQLLRRHPAACRLLFQRQRKDLEPEIVGTQLAGLSMPMVVLQGEGAGETSRQLTQTFAVAAPSAMVKVLPGNDELPSYEVTAIANFLDSWLSSVTGG</sequence>
<proteinExistence type="predicted"/>
<dbReference type="EMBL" id="JADOES010000031">
    <property type="protein sequence ID" value="MBT9316694.1"/>
    <property type="molecule type" value="Genomic_DNA"/>
</dbReference>
<accession>A0A947DHZ0</accession>
<evidence type="ECO:0000313" key="2">
    <source>
        <dbReference type="EMBL" id="MBT9316694.1"/>
    </source>
</evidence>
<reference evidence="2" key="2">
    <citation type="journal article" date="2021" name="Mar. Drugs">
        <title>Genome Reduction and Secondary Metabolism of the Marine Sponge-Associated Cyanobacterium Leptothoe.</title>
        <authorList>
            <person name="Konstantinou D."/>
            <person name="Popin R.V."/>
            <person name="Fewer D.P."/>
            <person name="Sivonen K."/>
            <person name="Gkelis S."/>
        </authorList>
    </citation>
    <scope>NUCLEOTIDE SEQUENCE</scope>
    <source>
        <strain evidence="2">TAU-MAC 1115</strain>
    </source>
</reference>
<keyword evidence="3" id="KW-1185">Reference proteome</keyword>
<dbReference type="Pfam" id="PF00561">
    <property type="entry name" value="Abhydrolase_1"/>
    <property type="match status" value="1"/>
</dbReference>
<evidence type="ECO:0000313" key="3">
    <source>
        <dbReference type="Proteomes" id="UP000717364"/>
    </source>
</evidence>
<dbReference type="Gene3D" id="3.40.50.1820">
    <property type="entry name" value="alpha/beta hydrolase"/>
    <property type="match status" value="1"/>
</dbReference>
<dbReference type="InterPro" id="IPR000073">
    <property type="entry name" value="AB_hydrolase_1"/>
</dbReference>
<keyword evidence="2" id="KW-0378">Hydrolase</keyword>
<comment type="caution">
    <text evidence="2">The sequence shown here is derived from an EMBL/GenBank/DDBJ whole genome shotgun (WGS) entry which is preliminary data.</text>
</comment>
<organism evidence="2 3">
    <name type="scientific">Leptothoe spongobia TAU-MAC 1115</name>
    <dbReference type="NCBI Taxonomy" id="1967444"/>
    <lineage>
        <taxon>Bacteria</taxon>
        <taxon>Bacillati</taxon>
        <taxon>Cyanobacteriota</taxon>
        <taxon>Cyanophyceae</taxon>
        <taxon>Nodosilineales</taxon>
        <taxon>Cymatolegaceae</taxon>
        <taxon>Leptothoe</taxon>
        <taxon>Leptothoe spongobia</taxon>
    </lineage>
</organism>
<gene>
    <name evidence="2" type="ORF">IXB50_14795</name>
</gene>
<dbReference type="Proteomes" id="UP000717364">
    <property type="component" value="Unassembled WGS sequence"/>
</dbReference>
<name>A0A947DHZ0_9CYAN</name>
<dbReference type="PRINTS" id="PR00111">
    <property type="entry name" value="ABHYDROLASE"/>
</dbReference>